<proteinExistence type="predicted"/>
<dbReference type="EMBL" id="RCHU02000009">
    <property type="protein sequence ID" value="KAL3580615.1"/>
    <property type="molecule type" value="Genomic_DNA"/>
</dbReference>
<reference evidence="1 2" key="1">
    <citation type="journal article" date="2024" name="Plant Biotechnol. J.">
        <title>Genome and CRISPR/Cas9 system of a widespread forest tree (Populus alba) in the world.</title>
        <authorList>
            <person name="Liu Y.J."/>
            <person name="Jiang P.F."/>
            <person name="Han X.M."/>
            <person name="Li X.Y."/>
            <person name="Wang H.M."/>
            <person name="Wang Y.J."/>
            <person name="Wang X.X."/>
            <person name="Zeng Q.Y."/>
        </authorList>
    </citation>
    <scope>NUCLEOTIDE SEQUENCE [LARGE SCALE GENOMIC DNA]</scope>
    <source>
        <strain evidence="2">cv. PAL-ZL1</strain>
    </source>
</reference>
<name>A0ACC4BQE5_POPAL</name>
<evidence type="ECO:0000313" key="1">
    <source>
        <dbReference type="EMBL" id="KAL3580615.1"/>
    </source>
</evidence>
<sequence length="126" mass="14288">MRQEALTKIYERDAIYDLVAMESDAEIESENDEETTSSEQNQTLDQTVRLRIDTTNVLKLVSRSFEDRIGDKVMVFDLYPKGAKFLTWTFDKDCLGMMVLLSLGPSCGGFGLTICFGQFITSLQHD</sequence>
<accession>A0ACC4BQE5</accession>
<protein>
    <submittedName>
        <fullName evidence="1">Uncharacterized protein</fullName>
    </submittedName>
</protein>
<dbReference type="Proteomes" id="UP000309997">
    <property type="component" value="Unassembled WGS sequence"/>
</dbReference>
<evidence type="ECO:0000313" key="2">
    <source>
        <dbReference type="Proteomes" id="UP000309997"/>
    </source>
</evidence>
<keyword evidence="2" id="KW-1185">Reference proteome</keyword>
<organism evidence="1 2">
    <name type="scientific">Populus alba</name>
    <name type="common">White poplar</name>
    <dbReference type="NCBI Taxonomy" id="43335"/>
    <lineage>
        <taxon>Eukaryota</taxon>
        <taxon>Viridiplantae</taxon>
        <taxon>Streptophyta</taxon>
        <taxon>Embryophyta</taxon>
        <taxon>Tracheophyta</taxon>
        <taxon>Spermatophyta</taxon>
        <taxon>Magnoliopsida</taxon>
        <taxon>eudicotyledons</taxon>
        <taxon>Gunneridae</taxon>
        <taxon>Pentapetalae</taxon>
        <taxon>rosids</taxon>
        <taxon>fabids</taxon>
        <taxon>Malpighiales</taxon>
        <taxon>Salicaceae</taxon>
        <taxon>Saliceae</taxon>
        <taxon>Populus</taxon>
    </lineage>
</organism>
<gene>
    <name evidence="1" type="ORF">D5086_018450</name>
</gene>
<comment type="caution">
    <text evidence="1">The sequence shown here is derived from an EMBL/GenBank/DDBJ whole genome shotgun (WGS) entry which is preliminary data.</text>
</comment>